<evidence type="ECO:0000313" key="3">
    <source>
        <dbReference type="Proteomes" id="UP000265520"/>
    </source>
</evidence>
<evidence type="ECO:0000256" key="1">
    <source>
        <dbReference type="SAM" id="MobiDB-lite"/>
    </source>
</evidence>
<sequence length="175" mass="20299">MFIAFQYYEDIIEVIIPAKRDKGGRRFGFTRFDRITDSRRFEYELDNIIIGREKISVNLSRFQHREDARKGNDSTVDRKVEGGDYRRNENNNDKENRGVSSFHKAKKSLLHCEEDNRTYAHAVRNGSKLKQDGGQQRIVVSYEGAKEDMERLKKSYVGVVVHSGMSLPFLASSRC</sequence>
<feature type="region of interest" description="Disordered" evidence="1">
    <location>
        <begin position="66"/>
        <end position="100"/>
    </location>
</feature>
<dbReference type="EMBL" id="LXQA010079619">
    <property type="protein sequence ID" value="MCI11293.1"/>
    <property type="molecule type" value="Genomic_DNA"/>
</dbReference>
<feature type="compositionally biased region" description="Basic and acidic residues" evidence="1">
    <location>
        <begin position="66"/>
        <end position="97"/>
    </location>
</feature>
<dbReference type="Proteomes" id="UP000265520">
    <property type="component" value="Unassembled WGS sequence"/>
</dbReference>
<keyword evidence="3" id="KW-1185">Reference proteome</keyword>
<accession>A0A392PGR9</accession>
<evidence type="ECO:0008006" key="4">
    <source>
        <dbReference type="Google" id="ProtNLM"/>
    </source>
</evidence>
<name>A0A392PGR9_9FABA</name>
<reference evidence="2 3" key="1">
    <citation type="journal article" date="2018" name="Front. Plant Sci.">
        <title>Red Clover (Trifolium pratense) and Zigzag Clover (T. medium) - A Picture of Genomic Similarities and Differences.</title>
        <authorList>
            <person name="Dluhosova J."/>
            <person name="Istvanek J."/>
            <person name="Nedelnik J."/>
            <person name="Repkova J."/>
        </authorList>
    </citation>
    <scope>NUCLEOTIDE SEQUENCE [LARGE SCALE GENOMIC DNA]</scope>
    <source>
        <strain evidence="3">cv. 10/8</strain>
        <tissue evidence="2">Leaf</tissue>
    </source>
</reference>
<dbReference type="AlphaFoldDB" id="A0A392PGR9"/>
<evidence type="ECO:0000313" key="2">
    <source>
        <dbReference type="EMBL" id="MCI11293.1"/>
    </source>
</evidence>
<proteinExistence type="predicted"/>
<organism evidence="2 3">
    <name type="scientific">Trifolium medium</name>
    <dbReference type="NCBI Taxonomy" id="97028"/>
    <lineage>
        <taxon>Eukaryota</taxon>
        <taxon>Viridiplantae</taxon>
        <taxon>Streptophyta</taxon>
        <taxon>Embryophyta</taxon>
        <taxon>Tracheophyta</taxon>
        <taxon>Spermatophyta</taxon>
        <taxon>Magnoliopsida</taxon>
        <taxon>eudicotyledons</taxon>
        <taxon>Gunneridae</taxon>
        <taxon>Pentapetalae</taxon>
        <taxon>rosids</taxon>
        <taxon>fabids</taxon>
        <taxon>Fabales</taxon>
        <taxon>Fabaceae</taxon>
        <taxon>Papilionoideae</taxon>
        <taxon>50 kb inversion clade</taxon>
        <taxon>NPAAA clade</taxon>
        <taxon>Hologalegina</taxon>
        <taxon>IRL clade</taxon>
        <taxon>Trifolieae</taxon>
        <taxon>Trifolium</taxon>
    </lineage>
</organism>
<comment type="caution">
    <text evidence="2">The sequence shown here is derived from an EMBL/GenBank/DDBJ whole genome shotgun (WGS) entry which is preliminary data.</text>
</comment>
<protein>
    <recommendedName>
        <fullName evidence="4">RRM domain-containing protein</fullName>
    </recommendedName>
</protein>